<evidence type="ECO:0000313" key="1">
    <source>
        <dbReference type="EMBL" id="MDQ1032788.1"/>
    </source>
</evidence>
<dbReference type="EMBL" id="JAUSZI010000002">
    <property type="protein sequence ID" value="MDQ1032788.1"/>
    <property type="molecule type" value="Genomic_DNA"/>
</dbReference>
<sequence length="172" mass="19036">MQEGLGFPMRERSDAATYSVPIKRKKIVPTKTTVPAKPFRLEPALAEAHYEAALEVLRNQRNALELAPGTSAKMGEEEIRNLLLIGLNSHFEGQAADEVFNNTGKTDILIRVLDTLRIKFGRIDSSEAPNTGMTERISSRYPRHGRTGCPCENHWCPACSADGLTSRRESAV</sequence>
<name>A0ABU0TAE3_9ACTN</name>
<protein>
    <submittedName>
        <fullName evidence="1">Uncharacterized protein</fullName>
    </submittedName>
</protein>
<dbReference type="Proteomes" id="UP001230328">
    <property type="component" value="Unassembled WGS sequence"/>
</dbReference>
<proteinExistence type="predicted"/>
<accession>A0ABU0TAE3</accession>
<evidence type="ECO:0000313" key="2">
    <source>
        <dbReference type="Proteomes" id="UP001230328"/>
    </source>
</evidence>
<reference evidence="1 2" key="1">
    <citation type="submission" date="2023-07" db="EMBL/GenBank/DDBJ databases">
        <title>Comparative genomics of wheat-associated soil bacteria to identify genetic determinants of phenazine resistance.</title>
        <authorList>
            <person name="Mouncey N."/>
        </authorList>
    </citation>
    <scope>NUCLEOTIDE SEQUENCE [LARGE SCALE GENOMIC DNA]</scope>
    <source>
        <strain evidence="1 2">V2I4</strain>
    </source>
</reference>
<organism evidence="1 2">
    <name type="scientific">Streptomyces umbrinus</name>
    <dbReference type="NCBI Taxonomy" id="67370"/>
    <lineage>
        <taxon>Bacteria</taxon>
        <taxon>Bacillati</taxon>
        <taxon>Actinomycetota</taxon>
        <taxon>Actinomycetes</taxon>
        <taxon>Kitasatosporales</taxon>
        <taxon>Streptomycetaceae</taxon>
        <taxon>Streptomyces</taxon>
        <taxon>Streptomyces phaeochromogenes group</taxon>
    </lineage>
</organism>
<keyword evidence="2" id="KW-1185">Reference proteome</keyword>
<gene>
    <name evidence="1" type="ORF">QF035_010370</name>
</gene>
<comment type="caution">
    <text evidence="1">The sequence shown here is derived from an EMBL/GenBank/DDBJ whole genome shotgun (WGS) entry which is preliminary data.</text>
</comment>